<evidence type="ECO:0000313" key="2">
    <source>
        <dbReference type="EMBL" id="KAE8318995.1"/>
    </source>
</evidence>
<keyword evidence="3" id="KW-1185">Reference proteome</keyword>
<evidence type="ECO:0000313" key="3">
    <source>
        <dbReference type="Proteomes" id="UP000325433"/>
    </source>
</evidence>
<dbReference type="Proteomes" id="UP000325433">
    <property type="component" value="Unassembled WGS sequence"/>
</dbReference>
<evidence type="ECO:0000256" key="1">
    <source>
        <dbReference type="SAM" id="Phobius"/>
    </source>
</evidence>
<proteinExistence type="predicted"/>
<gene>
    <name evidence="2" type="ORF">BDV41DRAFT_520650</name>
</gene>
<reference evidence="3" key="1">
    <citation type="submission" date="2019-04" db="EMBL/GenBank/DDBJ databases">
        <title>Friends and foes A comparative genomics studyof 23 Aspergillus species from section Flavi.</title>
        <authorList>
            <consortium name="DOE Joint Genome Institute"/>
            <person name="Kjaerbolling I."/>
            <person name="Vesth T."/>
            <person name="Frisvad J.C."/>
            <person name="Nybo J.L."/>
            <person name="Theobald S."/>
            <person name="Kildgaard S."/>
            <person name="Isbrandt T."/>
            <person name="Kuo A."/>
            <person name="Sato A."/>
            <person name="Lyhne E.K."/>
            <person name="Kogle M.E."/>
            <person name="Wiebenga A."/>
            <person name="Kun R.S."/>
            <person name="Lubbers R.J."/>
            <person name="Makela M.R."/>
            <person name="Barry K."/>
            <person name="Chovatia M."/>
            <person name="Clum A."/>
            <person name="Daum C."/>
            <person name="Haridas S."/>
            <person name="He G."/>
            <person name="LaButti K."/>
            <person name="Lipzen A."/>
            <person name="Mondo S."/>
            <person name="Riley R."/>
            <person name="Salamov A."/>
            <person name="Simmons B.A."/>
            <person name="Magnuson J.K."/>
            <person name="Henrissat B."/>
            <person name="Mortensen U.H."/>
            <person name="Larsen T.O."/>
            <person name="Devries R.P."/>
            <person name="Grigoriev I.V."/>
            <person name="Machida M."/>
            <person name="Baker S.E."/>
            <person name="Andersen M.R."/>
        </authorList>
    </citation>
    <scope>NUCLEOTIDE SEQUENCE [LARGE SCALE GENOMIC DNA]</scope>
    <source>
        <strain evidence="3">CBS 130015</strain>
    </source>
</reference>
<dbReference type="AlphaFoldDB" id="A0A5N6WDP5"/>
<feature type="transmembrane region" description="Helical" evidence="1">
    <location>
        <begin position="59"/>
        <end position="75"/>
    </location>
</feature>
<organism evidence="2 3">
    <name type="scientific">Aspergillus transmontanensis</name>
    <dbReference type="NCBI Taxonomy" id="1034304"/>
    <lineage>
        <taxon>Eukaryota</taxon>
        <taxon>Fungi</taxon>
        <taxon>Dikarya</taxon>
        <taxon>Ascomycota</taxon>
        <taxon>Pezizomycotina</taxon>
        <taxon>Eurotiomycetes</taxon>
        <taxon>Eurotiomycetidae</taxon>
        <taxon>Eurotiales</taxon>
        <taxon>Aspergillaceae</taxon>
        <taxon>Aspergillus</taxon>
        <taxon>Aspergillus subgen. Circumdati</taxon>
    </lineage>
</organism>
<keyword evidence="1" id="KW-0472">Membrane</keyword>
<name>A0A5N6WDP5_9EURO</name>
<dbReference type="EMBL" id="ML738295">
    <property type="protein sequence ID" value="KAE8318995.1"/>
    <property type="molecule type" value="Genomic_DNA"/>
</dbReference>
<protein>
    <submittedName>
        <fullName evidence="2">Uncharacterized protein</fullName>
    </submittedName>
</protein>
<accession>A0A5N6WDP5</accession>
<feature type="transmembrane region" description="Helical" evidence="1">
    <location>
        <begin position="21"/>
        <end position="39"/>
    </location>
</feature>
<keyword evidence="1" id="KW-0812">Transmembrane</keyword>
<sequence length="88" mass="9834">MGYLWIDYEYRGIKRAAKGRRVFLFSFLGVNAYAMSSWTQNKTCTIACKVGHSKTPLRFSYTVIFLICVLGLGDLSGSHRLDSASACI</sequence>
<keyword evidence="1" id="KW-1133">Transmembrane helix</keyword>